<sequence>MAGDGASVIAHVEGIVVAGAQRGRTLGYPTANLTVLSTRDLPQDGVYFGWFSLVDAPSATGHLDPDIPWPVLVSIGTNPTFDNAERTVEAHLFDFDDDLYGRRAVINLERQLRPQRRFDSIEALTAHIETIARDGRQLLESLGWTAPGR</sequence>
<reference evidence="10 11" key="2">
    <citation type="journal article" date="2013" name="ISME J.">
        <title>A metabolic model for members of the genus Tetrasphaera involved in enhanced biological phosphorus removal.</title>
        <authorList>
            <person name="Kristiansen R."/>
            <person name="Nguyen H.T.T."/>
            <person name="Saunders A.M."/>
            <person name="Nielsen J.L."/>
            <person name="Wimmer R."/>
            <person name="Le V.Q."/>
            <person name="McIlroy S.J."/>
            <person name="Petrovski S."/>
            <person name="Seviour R.J."/>
            <person name="Calteau A."/>
            <person name="Nielsen K.L."/>
            <person name="Nielsen P.H."/>
        </authorList>
    </citation>
    <scope>NUCLEOTIDE SEQUENCE [LARGE SCALE GENOMIC DNA]</scope>
    <source>
        <strain evidence="10 11">T1-X7</strain>
    </source>
</reference>
<dbReference type="GO" id="GO:0009231">
    <property type="term" value="P:riboflavin biosynthetic process"/>
    <property type="evidence" value="ECO:0007669"/>
    <property type="project" value="InterPro"/>
</dbReference>
<dbReference type="PANTHER" id="PTHR22749">
    <property type="entry name" value="RIBOFLAVIN KINASE/FMN ADENYLYLTRANSFERASE"/>
    <property type="match status" value="1"/>
</dbReference>
<evidence type="ECO:0000256" key="1">
    <source>
        <dbReference type="ARBA" id="ARBA00012105"/>
    </source>
</evidence>
<keyword evidence="3" id="KW-0288">FMN</keyword>
<dbReference type="SMART" id="SM00904">
    <property type="entry name" value="Flavokinase"/>
    <property type="match status" value="1"/>
</dbReference>
<evidence type="ECO:0000259" key="8">
    <source>
        <dbReference type="SMART" id="SM00904"/>
    </source>
</evidence>
<dbReference type="InterPro" id="IPR023465">
    <property type="entry name" value="Riboflavin_kinase_dom_sf"/>
</dbReference>
<dbReference type="PANTHER" id="PTHR22749:SF6">
    <property type="entry name" value="RIBOFLAVIN KINASE"/>
    <property type="match status" value="1"/>
</dbReference>
<keyword evidence="4 10" id="KW-0808">Transferase</keyword>
<protein>
    <recommendedName>
        <fullName evidence="1">riboflavin kinase</fullName>
        <ecNumber evidence="1">2.7.1.26</ecNumber>
    </recommendedName>
</protein>
<dbReference type="Gene3D" id="2.40.30.30">
    <property type="entry name" value="Riboflavin kinase-like"/>
    <property type="match status" value="1"/>
</dbReference>
<organism evidence="10 11">
    <name type="scientific">Nostocoides japonicum T1-X7</name>
    <dbReference type="NCBI Taxonomy" id="1194083"/>
    <lineage>
        <taxon>Bacteria</taxon>
        <taxon>Bacillati</taxon>
        <taxon>Actinomycetota</taxon>
        <taxon>Actinomycetes</taxon>
        <taxon>Micrococcales</taxon>
        <taxon>Intrasporangiaceae</taxon>
        <taxon>Nostocoides</taxon>
    </lineage>
</organism>
<dbReference type="EC" id="2.7.1.26" evidence="1"/>
<dbReference type="GO" id="GO:0008531">
    <property type="term" value="F:riboflavin kinase activity"/>
    <property type="evidence" value="ECO:0007669"/>
    <property type="project" value="UniProtKB-EC"/>
</dbReference>
<evidence type="ECO:0000313" key="9">
    <source>
        <dbReference type="EMBL" id="CCH78681.1"/>
    </source>
</evidence>
<keyword evidence="5" id="KW-0547">Nucleotide-binding</keyword>
<keyword evidence="10" id="KW-0548">Nucleotidyltransferase</keyword>
<dbReference type="STRING" id="1194083.BN12_320015"/>
<evidence type="ECO:0000313" key="10">
    <source>
        <dbReference type="EMBL" id="CCH79936.1"/>
    </source>
</evidence>
<dbReference type="GO" id="GO:0016779">
    <property type="term" value="F:nucleotidyltransferase activity"/>
    <property type="evidence" value="ECO:0007669"/>
    <property type="project" value="UniProtKB-KW"/>
</dbReference>
<evidence type="ECO:0000256" key="5">
    <source>
        <dbReference type="ARBA" id="ARBA00022741"/>
    </source>
</evidence>
<dbReference type="Proteomes" id="UP000035721">
    <property type="component" value="Unassembled WGS sequence"/>
</dbReference>
<dbReference type="EMBL" id="CAJB01000399">
    <property type="protein sequence ID" value="CCH79936.1"/>
    <property type="molecule type" value="Genomic_DNA"/>
</dbReference>
<evidence type="ECO:0000256" key="4">
    <source>
        <dbReference type="ARBA" id="ARBA00022679"/>
    </source>
</evidence>
<reference evidence="10" key="1">
    <citation type="submission" date="2012-05" db="EMBL/GenBank/DDBJ databases">
        <authorList>
            <person name="McIlroy S."/>
        </authorList>
    </citation>
    <scope>NUCLEOTIDE SEQUENCE</scope>
    <source>
        <strain evidence="10">T1-X7</strain>
    </source>
</reference>
<gene>
    <name evidence="9" type="ORF">BN12_320015</name>
    <name evidence="10" type="ORF">BN12_660006</name>
</gene>
<dbReference type="InterPro" id="IPR023468">
    <property type="entry name" value="Riboflavin_kinase"/>
</dbReference>
<evidence type="ECO:0000256" key="3">
    <source>
        <dbReference type="ARBA" id="ARBA00022643"/>
    </source>
</evidence>
<keyword evidence="11" id="KW-1185">Reference proteome</keyword>
<dbReference type="Pfam" id="PF01687">
    <property type="entry name" value="Flavokinase"/>
    <property type="match status" value="1"/>
</dbReference>
<feature type="domain" description="Riboflavin kinase" evidence="8">
    <location>
        <begin position="9"/>
        <end position="140"/>
    </location>
</feature>
<dbReference type="SUPFAM" id="SSF82114">
    <property type="entry name" value="Riboflavin kinase-like"/>
    <property type="match status" value="1"/>
</dbReference>
<proteinExistence type="predicted"/>
<evidence type="ECO:0000256" key="6">
    <source>
        <dbReference type="ARBA" id="ARBA00022840"/>
    </source>
</evidence>
<comment type="caution">
    <text evidence="10">The sequence shown here is derived from an EMBL/GenBank/DDBJ whole genome shotgun (WGS) entry which is preliminary data.</text>
</comment>
<dbReference type="InterPro" id="IPR015865">
    <property type="entry name" value="Riboflavin_kinase_bac/euk"/>
</dbReference>
<dbReference type="GO" id="GO:0009398">
    <property type="term" value="P:FMN biosynthetic process"/>
    <property type="evidence" value="ECO:0007669"/>
    <property type="project" value="TreeGrafter"/>
</dbReference>
<evidence type="ECO:0000313" key="11">
    <source>
        <dbReference type="Proteomes" id="UP000035721"/>
    </source>
</evidence>
<comment type="catalytic activity">
    <reaction evidence="7">
        <text>riboflavin + ATP = FMN + ADP + H(+)</text>
        <dbReference type="Rhea" id="RHEA:14357"/>
        <dbReference type="ChEBI" id="CHEBI:15378"/>
        <dbReference type="ChEBI" id="CHEBI:30616"/>
        <dbReference type="ChEBI" id="CHEBI:57986"/>
        <dbReference type="ChEBI" id="CHEBI:58210"/>
        <dbReference type="ChEBI" id="CHEBI:456216"/>
        <dbReference type="EC" id="2.7.1.26"/>
    </reaction>
</comment>
<dbReference type="GO" id="GO:0005524">
    <property type="term" value="F:ATP binding"/>
    <property type="evidence" value="ECO:0007669"/>
    <property type="project" value="UniProtKB-KW"/>
</dbReference>
<keyword evidence="2" id="KW-0285">Flavoprotein</keyword>
<dbReference type="AlphaFoldDB" id="A0A077M266"/>
<evidence type="ECO:0000256" key="2">
    <source>
        <dbReference type="ARBA" id="ARBA00022630"/>
    </source>
</evidence>
<name>A0A077M266_9MICO</name>
<keyword evidence="6" id="KW-0067">ATP-binding</keyword>
<dbReference type="EMBL" id="CAJB01000246">
    <property type="protein sequence ID" value="CCH78681.1"/>
    <property type="molecule type" value="Genomic_DNA"/>
</dbReference>
<accession>A0A077M266</accession>
<evidence type="ECO:0000256" key="7">
    <source>
        <dbReference type="ARBA" id="ARBA00047880"/>
    </source>
</evidence>